<organism evidence="2 3">
    <name type="scientific">Caenorhabditis tropicalis</name>
    <dbReference type="NCBI Taxonomy" id="1561998"/>
    <lineage>
        <taxon>Eukaryota</taxon>
        <taxon>Metazoa</taxon>
        <taxon>Ecdysozoa</taxon>
        <taxon>Nematoda</taxon>
        <taxon>Chromadorea</taxon>
        <taxon>Rhabditida</taxon>
        <taxon>Rhabditina</taxon>
        <taxon>Rhabditomorpha</taxon>
        <taxon>Rhabditoidea</taxon>
        <taxon>Rhabditidae</taxon>
        <taxon>Peloderinae</taxon>
        <taxon>Caenorhabditis</taxon>
    </lineage>
</organism>
<evidence type="ECO:0000256" key="1">
    <source>
        <dbReference type="SAM" id="MobiDB-lite"/>
    </source>
</evidence>
<evidence type="ECO:0000313" key="3">
    <source>
        <dbReference type="WBParaSite" id="Csp11.Scaffold629.g8327.t1"/>
    </source>
</evidence>
<feature type="compositionally biased region" description="Polar residues" evidence="1">
    <location>
        <begin position="1"/>
        <end position="27"/>
    </location>
</feature>
<name>A0A1I7UDU6_9PELO</name>
<feature type="region of interest" description="Disordered" evidence="1">
    <location>
        <begin position="1"/>
        <end position="34"/>
    </location>
</feature>
<reference evidence="3" key="1">
    <citation type="submission" date="2016-11" db="UniProtKB">
        <authorList>
            <consortium name="WormBaseParasite"/>
        </authorList>
    </citation>
    <scope>IDENTIFICATION</scope>
</reference>
<keyword evidence="2" id="KW-1185">Reference proteome</keyword>
<dbReference type="AlphaFoldDB" id="A0A1I7UDU6"/>
<protein>
    <submittedName>
        <fullName evidence="3">Focal_AT domain-containing protein</fullName>
    </submittedName>
</protein>
<dbReference type="Proteomes" id="UP000095282">
    <property type="component" value="Unplaced"/>
</dbReference>
<sequence>MSDSDSQESHTGNSVDPKTVDQTTASTYGRKVVGPTKRLNTKAMTDARDILKLLSTTRDFMLSADPPLSEEFADDTVDLLRKALHIQNKLDNVEKDSRARIAVKRDNDPENKEAVVQDIIKTFYNEGGLALRT</sequence>
<accession>A0A1I7UDU6</accession>
<dbReference type="WBParaSite" id="Csp11.Scaffold629.g8327.t1">
    <property type="protein sequence ID" value="Csp11.Scaffold629.g8327.t1"/>
    <property type="gene ID" value="Csp11.Scaffold629.g8327"/>
</dbReference>
<proteinExistence type="predicted"/>
<evidence type="ECO:0000313" key="2">
    <source>
        <dbReference type="Proteomes" id="UP000095282"/>
    </source>
</evidence>